<dbReference type="Gene3D" id="3.10.20.30">
    <property type="match status" value="1"/>
</dbReference>
<dbReference type="PRINTS" id="PR00410">
    <property type="entry name" value="PHEHYDRXLASE"/>
</dbReference>
<dbReference type="InterPro" id="IPR017938">
    <property type="entry name" value="Riboflavin_synthase-like_b-brl"/>
</dbReference>
<dbReference type="PANTHER" id="PTHR47354:SF8">
    <property type="entry name" value="1,2-PHENYLACETYL-COA EPOXIDASE, SUBUNIT E"/>
    <property type="match status" value="1"/>
</dbReference>
<proteinExistence type="predicted"/>
<comment type="cofactor">
    <cofactor evidence="1">
        <name>FAD</name>
        <dbReference type="ChEBI" id="CHEBI:57692"/>
    </cofactor>
</comment>
<dbReference type="InterPro" id="IPR008333">
    <property type="entry name" value="Cbr1-like_FAD-bd_dom"/>
</dbReference>
<protein>
    <submittedName>
        <fullName evidence="11">3-ketosteroid-9-alpha-hydroxylase reductase subunit</fullName>
    </submittedName>
</protein>
<reference evidence="11 12" key="1">
    <citation type="submission" date="2016-06" db="EMBL/GenBank/DDBJ databases">
        <title>Complete genome sequence of a saline-alkali tolerant type strain Dietzia timorensis ID05-A0528T.</title>
        <authorList>
            <person name="Wu X."/>
        </authorList>
    </citation>
    <scope>NUCLEOTIDE SEQUENCE [LARGE SCALE GENOMIC DNA]</scope>
    <source>
        <strain evidence="11 12">ID05-A0528</strain>
    </source>
</reference>
<dbReference type="PROSITE" id="PS51384">
    <property type="entry name" value="FAD_FR"/>
    <property type="match status" value="1"/>
</dbReference>
<dbReference type="RefSeq" id="WP_067474552.1">
    <property type="nucleotide sequence ID" value="NZ_CP015961.1"/>
</dbReference>
<evidence type="ECO:0000259" key="9">
    <source>
        <dbReference type="PROSITE" id="PS51085"/>
    </source>
</evidence>
<dbReference type="SUPFAM" id="SSF63380">
    <property type="entry name" value="Riboflavin synthase domain-like"/>
    <property type="match status" value="1"/>
</dbReference>
<gene>
    <name evidence="11" type="ORF">BJL86_0694</name>
</gene>
<dbReference type="CDD" id="cd00207">
    <property type="entry name" value="fer2"/>
    <property type="match status" value="1"/>
</dbReference>
<dbReference type="InterPro" id="IPR017927">
    <property type="entry name" value="FAD-bd_FR_type"/>
</dbReference>
<dbReference type="GO" id="GO:0050660">
    <property type="term" value="F:flavin adenine dinucleotide binding"/>
    <property type="evidence" value="ECO:0007669"/>
    <property type="project" value="TreeGrafter"/>
</dbReference>
<dbReference type="InterPro" id="IPR001433">
    <property type="entry name" value="OxRdtase_FAD/NAD-bd"/>
</dbReference>
<keyword evidence="3" id="KW-0001">2Fe-2S</keyword>
<dbReference type="GO" id="GO:0051537">
    <property type="term" value="F:2 iron, 2 sulfur cluster binding"/>
    <property type="evidence" value="ECO:0007669"/>
    <property type="project" value="UniProtKB-KW"/>
</dbReference>
<dbReference type="InterPro" id="IPR039261">
    <property type="entry name" value="FNR_nucleotide-bd"/>
</dbReference>
<keyword evidence="4" id="KW-0479">Metal-binding</keyword>
<evidence type="ECO:0000256" key="6">
    <source>
        <dbReference type="ARBA" id="ARBA00023002"/>
    </source>
</evidence>
<keyword evidence="6" id="KW-0560">Oxidoreductase</keyword>
<keyword evidence="8" id="KW-0411">Iron-sulfur</keyword>
<organism evidence="11 12">
    <name type="scientific">Dietzia timorensis</name>
    <dbReference type="NCBI Taxonomy" id="499555"/>
    <lineage>
        <taxon>Bacteria</taxon>
        <taxon>Bacillati</taxon>
        <taxon>Actinomycetota</taxon>
        <taxon>Actinomycetes</taxon>
        <taxon>Mycobacteriales</taxon>
        <taxon>Dietziaceae</taxon>
        <taxon>Dietzia</taxon>
    </lineage>
</organism>
<evidence type="ECO:0000256" key="8">
    <source>
        <dbReference type="ARBA" id="ARBA00023014"/>
    </source>
</evidence>
<evidence type="ECO:0000256" key="2">
    <source>
        <dbReference type="ARBA" id="ARBA00022630"/>
    </source>
</evidence>
<dbReference type="SUPFAM" id="SSF52343">
    <property type="entry name" value="Ferredoxin reductase-like, C-terminal NADP-linked domain"/>
    <property type="match status" value="1"/>
</dbReference>
<keyword evidence="2" id="KW-0285">Flavoprotein</keyword>
<dbReference type="PRINTS" id="PR00371">
    <property type="entry name" value="FPNCR"/>
</dbReference>
<dbReference type="InterPro" id="IPR050415">
    <property type="entry name" value="MRET"/>
</dbReference>
<dbReference type="Pfam" id="PF00175">
    <property type="entry name" value="NAD_binding_1"/>
    <property type="match status" value="1"/>
</dbReference>
<dbReference type="PROSITE" id="PS51085">
    <property type="entry name" value="2FE2S_FER_2"/>
    <property type="match status" value="1"/>
</dbReference>
<dbReference type="PROSITE" id="PS00197">
    <property type="entry name" value="2FE2S_FER_1"/>
    <property type="match status" value="1"/>
</dbReference>
<evidence type="ECO:0000256" key="1">
    <source>
        <dbReference type="ARBA" id="ARBA00001974"/>
    </source>
</evidence>
<dbReference type="STRING" id="499555.BJL86_0694"/>
<dbReference type="EMBL" id="CP015961">
    <property type="protein sequence ID" value="ANI91496.1"/>
    <property type="molecule type" value="Genomic_DNA"/>
</dbReference>
<evidence type="ECO:0000256" key="3">
    <source>
        <dbReference type="ARBA" id="ARBA00022714"/>
    </source>
</evidence>
<sequence length="354" mass="38710">MSETPTPQLGSFVRELTVADVIAETPDATSIVFDIPEGDEKEFRYKAGQFLTLRVPSERTGSVARCYSLSSAPDEDSQLKVTVKRTRDGYGSNWLCDNVEPGIKIHVLAPSGIFTVDNFDQDLILLAGGSGITPVMSILRTALKRGTGHIVLLYANRDEQSVIFAEQLRQLQEANPDRLSVIHWLESLSGLATPEMIGNILQPVAAKRHTYMCGPGPFMESARAGLRRSGADMHLIHQEVFSSIEGDPFAEVVIAEPVEGDDEPATAIVELDDEVHEVSWPRNTPLLDVLLSQGIQAPFSCRKGECSACACILKSGEAEMMHNGILEPEEVEDGFVLGCQLLPKSDKVEITYNE</sequence>
<dbReference type="Pfam" id="PF00970">
    <property type="entry name" value="FAD_binding_6"/>
    <property type="match status" value="1"/>
</dbReference>
<feature type="domain" description="FAD-binding FR-type" evidence="10">
    <location>
        <begin position="11"/>
        <end position="117"/>
    </location>
</feature>
<dbReference type="Gene3D" id="3.40.50.80">
    <property type="entry name" value="Nucleotide-binding domain of ferredoxin-NADP reductase (FNR) module"/>
    <property type="match status" value="1"/>
</dbReference>
<evidence type="ECO:0000256" key="4">
    <source>
        <dbReference type="ARBA" id="ARBA00022723"/>
    </source>
</evidence>
<dbReference type="Proteomes" id="UP000186104">
    <property type="component" value="Chromosome"/>
</dbReference>
<accession>A0A173LGP6</accession>
<dbReference type="OrthoDB" id="9796486at2"/>
<dbReference type="CDD" id="cd06214">
    <property type="entry name" value="PA_degradation_oxidoreductase_like"/>
    <property type="match status" value="1"/>
</dbReference>
<keyword evidence="12" id="KW-1185">Reference proteome</keyword>
<keyword evidence="7" id="KW-0408">Iron</keyword>
<dbReference type="Gene3D" id="2.40.30.10">
    <property type="entry name" value="Translation factors"/>
    <property type="match status" value="1"/>
</dbReference>
<dbReference type="SUPFAM" id="SSF54292">
    <property type="entry name" value="2Fe-2S ferredoxin-like"/>
    <property type="match status" value="1"/>
</dbReference>
<evidence type="ECO:0000256" key="7">
    <source>
        <dbReference type="ARBA" id="ARBA00023004"/>
    </source>
</evidence>
<feature type="domain" description="2Fe-2S ferredoxin-type" evidence="9">
    <location>
        <begin position="265"/>
        <end position="354"/>
    </location>
</feature>
<evidence type="ECO:0000313" key="11">
    <source>
        <dbReference type="EMBL" id="ANI91496.1"/>
    </source>
</evidence>
<dbReference type="InterPro" id="IPR001709">
    <property type="entry name" value="Flavoprot_Pyr_Nucl_cyt_Rdtase"/>
</dbReference>
<dbReference type="PANTHER" id="PTHR47354">
    <property type="entry name" value="NADH OXIDOREDUCTASE HCR"/>
    <property type="match status" value="1"/>
</dbReference>
<keyword evidence="5" id="KW-0274">FAD</keyword>
<dbReference type="InterPro" id="IPR036010">
    <property type="entry name" value="2Fe-2S_ferredoxin-like_sf"/>
</dbReference>
<evidence type="ECO:0000256" key="5">
    <source>
        <dbReference type="ARBA" id="ARBA00022827"/>
    </source>
</evidence>
<dbReference type="GO" id="GO:0046872">
    <property type="term" value="F:metal ion binding"/>
    <property type="evidence" value="ECO:0007669"/>
    <property type="project" value="UniProtKB-KW"/>
</dbReference>
<dbReference type="AlphaFoldDB" id="A0A173LGP6"/>
<name>A0A173LGP6_9ACTN</name>
<dbReference type="InterPro" id="IPR001041">
    <property type="entry name" value="2Fe-2S_ferredoxin-type"/>
</dbReference>
<dbReference type="InterPro" id="IPR012675">
    <property type="entry name" value="Beta-grasp_dom_sf"/>
</dbReference>
<dbReference type="GO" id="GO:0016491">
    <property type="term" value="F:oxidoreductase activity"/>
    <property type="evidence" value="ECO:0007669"/>
    <property type="project" value="UniProtKB-KW"/>
</dbReference>
<dbReference type="Pfam" id="PF00111">
    <property type="entry name" value="Fer2"/>
    <property type="match status" value="1"/>
</dbReference>
<dbReference type="InterPro" id="IPR006058">
    <property type="entry name" value="2Fe2S_fd_BS"/>
</dbReference>
<evidence type="ECO:0000259" key="10">
    <source>
        <dbReference type="PROSITE" id="PS51384"/>
    </source>
</evidence>
<evidence type="ECO:0000313" key="12">
    <source>
        <dbReference type="Proteomes" id="UP000186104"/>
    </source>
</evidence>
<dbReference type="KEGG" id="dtm:BJL86_0694"/>